<dbReference type="InterPro" id="IPR050109">
    <property type="entry name" value="HTH-type_TetR-like_transc_reg"/>
</dbReference>
<keyword evidence="8" id="KW-1185">Reference proteome</keyword>
<dbReference type="EMBL" id="JACHJU010000001">
    <property type="protein sequence ID" value="MBB4939195.1"/>
    <property type="molecule type" value="Genomic_DNA"/>
</dbReference>
<dbReference type="RefSeq" id="WP_184755241.1">
    <property type="nucleotide sequence ID" value="NZ_BAABEK010000035.1"/>
</dbReference>
<sequence>MKSSQGRRTRADAQANRDRIIAAARVTFAEEGVAASLEKVAERAGVGSATLHRHFHGRVALAQAVLHDSVQALCAQARHLSADPDPGAALQLWLRAVVEHSNSFRGLAALLSGNATAHHDRIRSAGAELLLRAQDSGDARGDVVISDLLQLANGIAVATERSQDRSGDTDRLLNLVITGVRPQMRAAEEPDALTGHRGDESGHEDRDADGGRKERHLAK</sequence>
<dbReference type="PANTHER" id="PTHR30055:SF234">
    <property type="entry name" value="HTH-TYPE TRANSCRIPTIONAL REGULATOR BETI"/>
    <property type="match status" value="1"/>
</dbReference>
<dbReference type="InterPro" id="IPR036271">
    <property type="entry name" value="Tet_transcr_reg_TetR-rel_C_sf"/>
</dbReference>
<dbReference type="AlphaFoldDB" id="A0A7W7WAI5"/>
<dbReference type="InterPro" id="IPR049445">
    <property type="entry name" value="TetR_SbtR-like_C"/>
</dbReference>
<dbReference type="InterPro" id="IPR009057">
    <property type="entry name" value="Homeodomain-like_sf"/>
</dbReference>
<dbReference type="PANTHER" id="PTHR30055">
    <property type="entry name" value="HTH-TYPE TRANSCRIPTIONAL REGULATOR RUTR"/>
    <property type="match status" value="1"/>
</dbReference>
<evidence type="ECO:0000256" key="2">
    <source>
        <dbReference type="ARBA" id="ARBA00023125"/>
    </source>
</evidence>
<name>A0A7W7WAI5_9ACTN</name>
<dbReference type="Pfam" id="PF21597">
    <property type="entry name" value="TetR_C_43"/>
    <property type="match status" value="1"/>
</dbReference>
<keyword evidence="2 4" id="KW-0238">DNA-binding</keyword>
<dbReference type="InterPro" id="IPR001647">
    <property type="entry name" value="HTH_TetR"/>
</dbReference>
<dbReference type="PRINTS" id="PR00455">
    <property type="entry name" value="HTHTETR"/>
</dbReference>
<comment type="caution">
    <text evidence="7">The sequence shown here is derived from an EMBL/GenBank/DDBJ whole genome shotgun (WGS) entry which is preliminary data.</text>
</comment>
<feature type="DNA-binding region" description="H-T-H motif" evidence="4">
    <location>
        <begin position="36"/>
        <end position="55"/>
    </location>
</feature>
<organism evidence="7 8">
    <name type="scientific">Streptosporangium album</name>
    <dbReference type="NCBI Taxonomy" id="47479"/>
    <lineage>
        <taxon>Bacteria</taxon>
        <taxon>Bacillati</taxon>
        <taxon>Actinomycetota</taxon>
        <taxon>Actinomycetes</taxon>
        <taxon>Streptosporangiales</taxon>
        <taxon>Streptosporangiaceae</taxon>
        <taxon>Streptosporangium</taxon>
    </lineage>
</organism>
<protein>
    <submittedName>
        <fullName evidence="7">AcrR family transcriptional regulator</fullName>
    </submittedName>
</protein>
<evidence type="ECO:0000256" key="5">
    <source>
        <dbReference type="SAM" id="MobiDB-lite"/>
    </source>
</evidence>
<dbReference type="Proteomes" id="UP000534286">
    <property type="component" value="Unassembled WGS sequence"/>
</dbReference>
<evidence type="ECO:0000256" key="1">
    <source>
        <dbReference type="ARBA" id="ARBA00023015"/>
    </source>
</evidence>
<dbReference type="PROSITE" id="PS50977">
    <property type="entry name" value="HTH_TETR_2"/>
    <property type="match status" value="1"/>
</dbReference>
<dbReference type="GO" id="GO:0003700">
    <property type="term" value="F:DNA-binding transcription factor activity"/>
    <property type="evidence" value="ECO:0007669"/>
    <property type="project" value="TreeGrafter"/>
</dbReference>
<keyword evidence="1" id="KW-0805">Transcription regulation</keyword>
<feature type="region of interest" description="Disordered" evidence="5">
    <location>
        <begin position="184"/>
        <end position="219"/>
    </location>
</feature>
<feature type="compositionally biased region" description="Basic and acidic residues" evidence="5">
    <location>
        <begin position="194"/>
        <end position="212"/>
    </location>
</feature>
<evidence type="ECO:0000259" key="6">
    <source>
        <dbReference type="PROSITE" id="PS50977"/>
    </source>
</evidence>
<dbReference type="Pfam" id="PF00440">
    <property type="entry name" value="TetR_N"/>
    <property type="match status" value="1"/>
</dbReference>
<feature type="domain" description="HTH tetR-type" evidence="6">
    <location>
        <begin position="14"/>
        <end position="73"/>
    </location>
</feature>
<dbReference type="SUPFAM" id="SSF46689">
    <property type="entry name" value="Homeodomain-like"/>
    <property type="match status" value="1"/>
</dbReference>
<accession>A0A7W7WAI5</accession>
<reference evidence="7 8" key="1">
    <citation type="submission" date="2020-08" db="EMBL/GenBank/DDBJ databases">
        <title>Sequencing the genomes of 1000 actinobacteria strains.</title>
        <authorList>
            <person name="Klenk H.-P."/>
        </authorList>
    </citation>
    <scope>NUCLEOTIDE SEQUENCE [LARGE SCALE GENOMIC DNA]</scope>
    <source>
        <strain evidence="7 8">DSM 43023</strain>
    </source>
</reference>
<dbReference type="GO" id="GO:0000976">
    <property type="term" value="F:transcription cis-regulatory region binding"/>
    <property type="evidence" value="ECO:0007669"/>
    <property type="project" value="TreeGrafter"/>
</dbReference>
<evidence type="ECO:0000256" key="4">
    <source>
        <dbReference type="PROSITE-ProRule" id="PRU00335"/>
    </source>
</evidence>
<dbReference type="SUPFAM" id="SSF48498">
    <property type="entry name" value="Tetracyclin repressor-like, C-terminal domain"/>
    <property type="match status" value="1"/>
</dbReference>
<evidence type="ECO:0000256" key="3">
    <source>
        <dbReference type="ARBA" id="ARBA00023163"/>
    </source>
</evidence>
<keyword evidence="3" id="KW-0804">Transcription</keyword>
<gene>
    <name evidence="7" type="ORF">FHR32_003500</name>
</gene>
<evidence type="ECO:0000313" key="8">
    <source>
        <dbReference type="Proteomes" id="UP000534286"/>
    </source>
</evidence>
<proteinExistence type="predicted"/>
<dbReference type="Gene3D" id="1.10.357.10">
    <property type="entry name" value="Tetracycline Repressor, domain 2"/>
    <property type="match status" value="1"/>
</dbReference>
<evidence type="ECO:0000313" key="7">
    <source>
        <dbReference type="EMBL" id="MBB4939195.1"/>
    </source>
</evidence>